<reference evidence="3 4" key="1">
    <citation type="submission" date="2020-08" db="EMBL/GenBank/DDBJ databases">
        <title>Genomic Encyclopedia of Type Strains, Phase IV (KMG-IV): sequencing the most valuable type-strain genomes for metagenomic binning, comparative biology and taxonomic classification.</title>
        <authorList>
            <person name="Goeker M."/>
        </authorList>
    </citation>
    <scope>NUCLEOTIDE SEQUENCE [LARGE SCALE GENOMIC DNA]</scope>
    <source>
        <strain evidence="3 4">DSM 103462</strain>
    </source>
</reference>
<comment type="caution">
    <text evidence="3">The sequence shown here is derived from an EMBL/GenBank/DDBJ whole genome shotgun (WGS) entry which is preliminary data.</text>
</comment>
<keyword evidence="1" id="KW-0175">Coiled coil</keyword>
<dbReference type="RefSeq" id="WP_184661333.1">
    <property type="nucleotide sequence ID" value="NZ_CP031518.1"/>
</dbReference>
<evidence type="ECO:0000313" key="4">
    <source>
        <dbReference type="Proteomes" id="UP000518887"/>
    </source>
</evidence>
<evidence type="ECO:0000256" key="2">
    <source>
        <dbReference type="SAM" id="SignalP"/>
    </source>
</evidence>
<sequence>MAIIKKYQKLMAVFVCAFCTFSALAQSTDDVGAVYKKIDMAIASKSADSIAKILNENKSSADYPLIENYTLKKTRQLIITDNLELARQTSLAVIDNNIENFDAVELYSYIDKAILNQQAANQAAENRKRLEEERIAARNAKSKQKLENRGNYQVVSTASGQEVYVNEQQASFSSLLWTVKIGLADFIYQKTADPDYSSLKYGLAIGANVFKPSERLILGCDFFADAHIVTLMSSGGNPEAKAAAQKTQIDSDNPQEFFMSARIVPEIAFADLSKNLFLRAGLAAHLLASNDKAITGSTSTFFSPVLGVALDNLHLGEAQLRAFCDYDAGSLFYNDINMAMEFGGSILLPMAVNDKTKFGLELGVQDLLLMRNAAEDGSHGGGMENRVKFTFAIGVGNVTK</sequence>
<keyword evidence="2" id="KW-0732">Signal</keyword>
<dbReference type="AlphaFoldDB" id="A0A7W8LN59"/>
<accession>A0A7W8LN59</accession>
<dbReference type="EMBL" id="JACHFQ010000009">
    <property type="protein sequence ID" value="MBB5227266.1"/>
    <property type="molecule type" value="Genomic_DNA"/>
</dbReference>
<evidence type="ECO:0000256" key="1">
    <source>
        <dbReference type="SAM" id="Coils"/>
    </source>
</evidence>
<feature type="signal peptide" evidence="2">
    <location>
        <begin position="1"/>
        <end position="25"/>
    </location>
</feature>
<name>A0A7W8LN59_9SPIR</name>
<protein>
    <submittedName>
        <fullName evidence="3">Uncharacterized protein</fullName>
    </submittedName>
</protein>
<feature type="coiled-coil region" evidence="1">
    <location>
        <begin position="113"/>
        <end position="147"/>
    </location>
</feature>
<proteinExistence type="predicted"/>
<keyword evidence="4" id="KW-1185">Reference proteome</keyword>
<feature type="chain" id="PRO_5030685132" evidence="2">
    <location>
        <begin position="26"/>
        <end position="400"/>
    </location>
</feature>
<dbReference type="Proteomes" id="UP000518887">
    <property type="component" value="Unassembled WGS sequence"/>
</dbReference>
<gene>
    <name evidence="3" type="ORF">HNP76_002664</name>
</gene>
<evidence type="ECO:0000313" key="3">
    <source>
        <dbReference type="EMBL" id="MBB5227266.1"/>
    </source>
</evidence>
<organism evidence="3 4">
    <name type="scientific">Treponema ruminis</name>
    <dbReference type="NCBI Taxonomy" id="744515"/>
    <lineage>
        <taxon>Bacteria</taxon>
        <taxon>Pseudomonadati</taxon>
        <taxon>Spirochaetota</taxon>
        <taxon>Spirochaetia</taxon>
        <taxon>Spirochaetales</taxon>
        <taxon>Treponemataceae</taxon>
        <taxon>Treponema</taxon>
    </lineage>
</organism>